<accession>A0A830ZN97</accession>
<dbReference type="SUPFAM" id="SSF51306">
    <property type="entry name" value="LexA/Signal peptidase"/>
    <property type="match status" value="1"/>
</dbReference>
<comment type="similarity">
    <text evidence="2">Belongs to the peptidase S26 family.</text>
</comment>
<dbReference type="InterPro" id="IPR036286">
    <property type="entry name" value="LexA/Signal_pep-like_sf"/>
</dbReference>
<evidence type="ECO:0000256" key="1">
    <source>
        <dbReference type="ARBA" id="ARBA00004401"/>
    </source>
</evidence>
<dbReference type="GO" id="GO:0009003">
    <property type="term" value="F:signal peptidase activity"/>
    <property type="evidence" value="ECO:0007669"/>
    <property type="project" value="UniProtKB-EC"/>
</dbReference>
<dbReference type="Gene3D" id="2.10.109.10">
    <property type="entry name" value="Umud Fragment, subunit A"/>
    <property type="match status" value="1"/>
</dbReference>
<feature type="domain" description="Peptidase S26" evidence="3">
    <location>
        <begin position="5"/>
        <end position="44"/>
    </location>
</feature>
<dbReference type="EC" id="3.4.21.89" evidence="4"/>
<evidence type="ECO:0000259" key="3">
    <source>
        <dbReference type="Pfam" id="PF10502"/>
    </source>
</evidence>
<dbReference type="CDD" id="cd06530">
    <property type="entry name" value="S26_SPase_I"/>
    <property type="match status" value="1"/>
</dbReference>
<dbReference type="PANTHER" id="PTHR43390:SF1">
    <property type="entry name" value="CHLOROPLAST PROCESSING PEPTIDASE"/>
    <property type="match status" value="1"/>
</dbReference>
<gene>
    <name evidence="4" type="ORF">MICCA_750009</name>
</gene>
<proteinExistence type="inferred from homology"/>
<name>A0A830ZN97_MICAE</name>
<dbReference type="PANTHER" id="PTHR43390">
    <property type="entry name" value="SIGNAL PEPTIDASE I"/>
    <property type="match status" value="1"/>
</dbReference>
<keyword evidence="4" id="KW-0378">Hydrolase</keyword>
<dbReference type="InterPro" id="IPR000223">
    <property type="entry name" value="Pept_S26A_signal_pept_1"/>
</dbReference>
<dbReference type="GO" id="GO:0005886">
    <property type="term" value="C:plasma membrane"/>
    <property type="evidence" value="ECO:0007669"/>
    <property type="project" value="UniProtKB-SubCell"/>
</dbReference>
<evidence type="ECO:0000256" key="2">
    <source>
        <dbReference type="ARBA" id="ARBA00009370"/>
    </source>
</evidence>
<dbReference type="Proteomes" id="UP000005806">
    <property type="component" value="Unassembled WGS sequence"/>
</dbReference>
<dbReference type="AlphaFoldDB" id="A0A830ZN97"/>
<evidence type="ECO:0000313" key="5">
    <source>
        <dbReference type="Proteomes" id="UP000005806"/>
    </source>
</evidence>
<evidence type="ECO:0000313" key="4">
    <source>
        <dbReference type="EMBL" id="CCH95290.1"/>
    </source>
</evidence>
<sequence length="70" mass="8201">MPLIQVPSGELFVMGDNRNNSNDFHIWGFLPVKNLISCAVFRFFPLHRFSWFSDFCFPATSNTRINVKIY</sequence>
<organism evidence="4 5">
    <name type="scientific">Microcystis aeruginosa PCC 9432</name>
    <dbReference type="NCBI Taxonomy" id="1160280"/>
    <lineage>
        <taxon>Bacteria</taxon>
        <taxon>Bacillati</taxon>
        <taxon>Cyanobacteriota</taxon>
        <taxon>Cyanophyceae</taxon>
        <taxon>Oscillatoriophycideae</taxon>
        <taxon>Chroococcales</taxon>
        <taxon>Microcystaceae</taxon>
        <taxon>Microcystis</taxon>
    </lineage>
</organism>
<dbReference type="InterPro" id="IPR019533">
    <property type="entry name" value="Peptidase_S26"/>
</dbReference>
<dbReference type="GO" id="GO:0004252">
    <property type="term" value="F:serine-type endopeptidase activity"/>
    <property type="evidence" value="ECO:0007669"/>
    <property type="project" value="InterPro"/>
</dbReference>
<dbReference type="EMBL" id="CAIH01000412">
    <property type="protein sequence ID" value="CCH95290.1"/>
    <property type="molecule type" value="Genomic_DNA"/>
</dbReference>
<dbReference type="GO" id="GO:0006465">
    <property type="term" value="P:signal peptide processing"/>
    <property type="evidence" value="ECO:0007669"/>
    <property type="project" value="InterPro"/>
</dbReference>
<comment type="subcellular location">
    <subcellularLocation>
        <location evidence="1">Cell membrane</location>
        <topology evidence="1">Single-pass type II membrane protein</topology>
    </subcellularLocation>
</comment>
<dbReference type="Pfam" id="PF10502">
    <property type="entry name" value="Peptidase_S26"/>
    <property type="match status" value="1"/>
</dbReference>
<reference evidence="4 5" key="1">
    <citation type="submission" date="2012-04" db="EMBL/GenBank/DDBJ databases">
        <authorList>
            <person name="Genoscope - CEA"/>
        </authorList>
    </citation>
    <scope>NUCLEOTIDE SEQUENCE [LARGE SCALE GENOMIC DNA]</scope>
    <source>
        <strain evidence="4 5">9432</strain>
    </source>
</reference>
<protein>
    <submittedName>
        <fullName evidence="4">Putative signal peptidase I-1</fullName>
        <ecNumber evidence="4">3.4.21.89</ecNumber>
    </submittedName>
</protein>
<comment type="caution">
    <text evidence="4">The sequence shown here is derived from an EMBL/GenBank/DDBJ whole genome shotgun (WGS) entry which is preliminary data.</text>
</comment>